<dbReference type="AlphaFoldDB" id="A0AAN9M427"/>
<comment type="caution">
    <text evidence="1">The sequence shown here is derived from an EMBL/GenBank/DDBJ whole genome shotgun (WGS) entry which is preliminary data.</text>
</comment>
<reference evidence="1 2" key="1">
    <citation type="submission" date="2024-01" db="EMBL/GenBank/DDBJ databases">
        <title>The genomes of 5 underutilized Papilionoideae crops provide insights into root nodulation and disease resistanc.</title>
        <authorList>
            <person name="Jiang F."/>
        </authorList>
    </citation>
    <scope>NUCLEOTIDE SEQUENCE [LARGE SCALE GENOMIC DNA]</scope>
    <source>
        <strain evidence="1">LVBAO_FW01</strain>
        <tissue evidence="1">Leaves</tissue>
    </source>
</reference>
<proteinExistence type="predicted"/>
<organism evidence="1 2">
    <name type="scientific">Canavalia gladiata</name>
    <name type="common">Sword bean</name>
    <name type="synonym">Dolichos gladiatus</name>
    <dbReference type="NCBI Taxonomy" id="3824"/>
    <lineage>
        <taxon>Eukaryota</taxon>
        <taxon>Viridiplantae</taxon>
        <taxon>Streptophyta</taxon>
        <taxon>Embryophyta</taxon>
        <taxon>Tracheophyta</taxon>
        <taxon>Spermatophyta</taxon>
        <taxon>Magnoliopsida</taxon>
        <taxon>eudicotyledons</taxon>
        <taxon>Gunneridae</taxon>
        <taxon>Pentapetalae</taxon>
        <taxon>rosids</taxon>
        <taxon>fabids</taxon>
        <taxon>Fabales</taxon>
        <taxon>Fabaceae</taxon>
        <taxon>Papilionoideae</taxon>
        <taxon>50 kb inversion clade</taxon>
        <taxon>NPAAA clade</taxon>
        <taxon>indigoferoid/millettioid clade</taxon>
        <taxon>Phaseoleae</taxon>
        <taxon>Canavalia</taxon>
    </lineage>
</organism>
<accession>A0AAN9M427</accession>
<dbReference type="EMBL" id="JAYMYQ010000003">
    <property type="protein sequence ID" value="KAK7344917.1"/>
    <property type="molecule type" value="Genomic_DNA"/>
</dbReference>
<gene>
    <name evidence="1" type="ORF">VNO77_15153</name>
</gene>
<keyword evidence="2" id="KW-1185">Reference proteome</keyword>
<sequence>MPATGTGVQSYDQCAPTLYKWFESRAIKIEVLGTRTTPIYLYTPPNNQDSKFDTLLRRQKREDSTLGLDQGIRLGTKSETLETQVGSSAETSMSIWSLKLNGDQALEPRSSDL</sequence>
<name>A0AAN9M427_CANGL</name>
<protein>
    <submittedName>
        <fullName evidence="1">Uncharacterized protein</fullName>
    </submittedName>
</protein>
<evidence type="ECO:0000313" key="2">
    <source>
        <dbReference type="Proteomes" id="UP001367508"/>
    </source>
</evidence>
<evidence type="ECO:0000313" key="1">
    <source>
        <dbReference type="EMBL" id="KAK7344917.1"/>
    </source>
</evidence>
<dbReference type="Proteomes" id="UP001367508">
    <property type="component" value="Unassembled WGS sequence"/>
</dbReference>